<comment type="similarity">
    <text evidence="1 5 6">Belongs to the cullin family.</text>
</comment>
<dbReference type="InterPro" id="IPR036390">
    <property type="entry name" value="WH_DNA-bd_sf"/>
</dbReference>
<dbReference type="PANTHER" id="PTHR11932">
    <property type="entry name" value="CULLIN"/>
    <property type="match status" value="1"/>
</dbReference>
<reference evidence="9" key="1">
    <citation type="submission" date="2017-10" db="EMBL/GenBank/DDBJ databases">
        <title>Rapid genome shrinkage in a self-fertile nematode reveals novel sperm competition proteins.</title>
        <authorList>
            <person name="Yin D."/>
            <person name="Schwarz E.M."/>
            <person name="Thomas C.G."/>
            <person name="Felde R.L."/>
            <person name="Korf I.F."/>
            <person name="Cutter A.D."/>
            <person name="Schartner C.M."/>
            <person name="Ralston E.J."/>
            <person name="Meyer B.J."/>
            <person name="Haag E.S."/>
        </authorList>
    </citation>
    <scope>NUCLEOTIDE SEQUENCE [LARGE SCALE GENOMIC DNA]</scope>
    <source>
        <strain evidence="9">JU1422</strain>
    </source>
</reference>
<dbReference type="EMBL" id="PDUG01000005">
    <property type="protein sequence ID" value="PIC30769.1"/>
    <property type="molecule type" value="Genomic_DNA"/>
</dbReference>
<dbReference type="SMART" id="SM00884">
    <property type="entry name" value="Cullin_Nedd8"/>
    <property type="match status" value="1"/>
</dbReference>
<evidence type="ECO:0000256" key="6">
    <source>
        <dbReference type="RuleBase" id="RU003829"/>
    </source>
</evidence>
<evidence type="ECO:0000256" key="1">
    <source>
        <dbReference type="ARBA" id="ARBA00006019"/>
    </source>
</evidence>
<dbReference type="InterPro" id="IPR036388">
    <property type="entry name" value="WH-like_DNA-bd_sf"/>
</dbReference>
<dbReference type="PROSITE" id="PS50069">
    <property type="entry name" value="CULLIN_2"/>
    <property type="match status" value="1"/>
</dbReference>
<keyword evidence="9" id="KW-1185">Reference proteome</keyword>
<dbReference type="STRING" id="1611254.A0A2G5TTX9"/>
<evidence type="ECO:0000313" key="9">
    <source>
        <dbReference type="Proteomes" id="UP000230233"/>
    </source>
</evidence>
<evidence type="ECO:0000256" key="4">
    <source>
        <dbReference type="ARBA" id="ARBA00022843"/>
    </source>
</evidence>
<dbReference type="SUPFAM" id="SSF74788">
    <property type="entry name" value="Cullin repeat-like"/>
    <property type="match status" value="1"/>
</dbReference>
<accession>A0A2G5TTX9</accession>
<dbReference type="FunFam" id="1.20.1310.10:FF:000105">
    <property type="entry name" value="Protein CBG17039"/>
    <property type="match status" value="1"/>
</dbReference>
<dbReference type="InterPro" id="IPR036317">
    <property type="entry name" value="Cullin_homology_sf"/>
</dbReference>
<evidence type="ECO:0000313" key="8">
    <source>
        <dbReference type="EMBL" id="PIC30769.1"/>
    </source>
</evidence>
<feature type="domain" description="Cullin family profile" evidence="7">
    <location>
        <begin position="388"/>
        <end position="655"/>
    </location>
</feature>
<dbReference type="FunFam" id="1.10.10.10:FF:000014">
    <property type="entry name" value="Cullin 1"/>
    <property type="match status" value="1"/>
</dbReference>
<evidence type="ECO:0000259" key="7">
    <source>
        <dbReference type="PROSITE" id="PS50069"/>
    </source>
</evidence>
<dbReference type="SUPFAM" id="SSF46785">
    <property type="entry name" value="Winged helix' DNA-binding domain"/>
    <property type="match status" value="1"/>
</dbReference>
<dbReference type="InterPro" id="IPR059120">
    <property type="entry name" value="Cullin-like_AB"/>
</dbReference>
<dbReference type="SUPFAM" id="SSF75632">
    <property type="entry name" value="Cullin homology domain"/>
    <property type="match status" value="1"/>
</dbReference>
<dbReference type="Gene3D" id="3.30.230.130">
    <property type="entry name" value="Cullin, Chain C, Domain 2"/>
    <property type="match status" value="1"/>
</dbReference>
<keyword evidence="3" id="KW-0833">Ubl conjugation pathway</keyword>
<dbReference type="Pfam" id="PF00888">
    <property type="entry name" value="Cullin"/>
    <property type="match status" value="1"/>
</dbReference>
<dbReference type="SMART" id="SM00182">
    <property type="entry name" value="CULLIN"/>
    <property type="match status" value="1"/>
</dbReference>
<protein>
    <recommendedName>
        <fullName evidence="7">Cullin family profile domain-containing protein</fullName>
    </recommendedName>
</protein>
<comment type="caution">
    <text evidence="8">The sequence shown here is derived from an EMBL/GenBank/DDBJ whole genome shotgun (WGS) entry which is preliminary data.</text>
</comment>
<evidence type="ECO:0000256" key="5">
    <source>
        <dbReference type="PROSITE-ProRule" id="PRU00330"/>
    </source>
</evidence>
<sequence length="777" mass="90329">MGPLVPTIEEILKGLDCMYRRENIGPGLWMNQHQLIYNYCNSTSMATPLAPPTMIQATPIESPHKTYVETPCHRIYSKFEDYITNYCEEVSEKLLEFKAEQLLEAYCREWSDYRFSSNVMHSTADYLNRHYFQGSKEVKSMFHMTLVIWQKSIIDFFQDQLIGAVLEAIQAAREGQKSIIDNRFIAEFLRSLVEMEIYEEFFEIDFLKTTQEFYTLEIQNLLNSNVSGREYLQKIHQRIQEEQIRTQLCLHGGTWTPLSNLLLQIMVRDQLTFIHSNFEALLDAQADLELKILYDLCSKVPNSLKSLYGALETYIKKYAEDSLTPLDPRDHQTYVRTLLDIIDRFQSIIDCSFSMDPYFLKALDSAAMVFVNENPVISKFPKNQRPMKSYDLIAKFCDGMMRKGSKIEGEIEMEETQRKVRFGPFFIVPEGENVVLSEVSCSEELKNVVQKPRFCRNSIKLLEYLHDKDIFLKIYTKHFARRLINGQSASEEAETSFIAKLTEEFGCEYTFRLQKMVQDTQISKDLSSGFKDQKSEASRATKIEFGIQVLSTGTWPSFQLINLNLPRDLMTTVEGFSEFYNRKFSGRKLSWVHTQSRGELTSMAFKGKKYVFGVTTPQMVIMMLFNEQLSYSPEKLREASGMDQKSAQIVLGSLAKSGILKIEDSEDEVCLNLNYSNKKVRVDLSRITVDAQETKETEAVQKVVDENRTFIISAAIVRIMKMRKQSTHQNLMTELIDQLKTRFKPKVELIKKCIGIMIEKEYIRRNEKDRDIYEYRA</sequence>
<evidence type="ECO:0000256" key="3">
    <source>
        <dbReference type="ARBA" id="ARBA00022786"/>
    </source>
</evidence>
<dbReference type="Gene3D" id="1.10.10.10">
    <property type="entry name" value="Winged helix-like DNA-binding domain superfamily/Winged helix DNA-binding domain"/>
    <property type="match status" value="1"/>
</dbReference>
<dbReference type="Proteomes" id="UP000230233">
    <property type="component" value="Chromosome V"/>
</dbReference>
<dbReference type="InterPro" id="IPR016159">
    <property type="entry name" value="Cullin_repeat-like_dom_sf"/>
</dbReference>
<dbReference type="GO" id="GO:0031625">
    <property type="term" value="F:ubiquitin protein ligase binding"/>
    <property type="evidence" value="ECO:0007669"/>
    <property type="project" value="InterPro"/>
</dbReference>
<dbReference type="InterPro" id="IPR019559">
    <property type="entry name" value="Cullin_neddylation_domain"/>
</dbReference>
<dbReference type="InterPro" id="IPR001373">
    <property type="entry name" value="Cullin_N"/>
</dbReference>
<dbReference type="Pfam" id="PF26557">
    <property type="entry name" value="Cullin_AB"/>
    <property type="match status" value="1"/>
</dbReference>
<organism evidence="8 9">
    <name type="scientific">Caenorhabditis nigoni</name>
    <dbReference type="NCBI Taxonomy" id="1611254"/>
    <lineage>
        <taxon>Eukaryota</taxon>
        <taxon>Metazoa</taxon>
        <taxon>Ecdysozoa</taxon>
        <taxon>Nematoda</taxon>
        <taxon>Chromadorea</taxon>
        <taxon>Rhabditida</taxon>
        <taxon>Rhabditina</taxon>
        <taxon>Rhabditomorpha</taxon>
        <taxon>Rhabditoidea</taxon>
        <taxon>Rhabditidae</taxon>
        <taxon>Peloderinae</taxon>
        <taxon>Caenorhabditis</taxon>
    </lineage>
</organism>
<dbReference type="OrthoDB" id="27073at2759"/>
<dbReference type="InterPro" id="IPR016158">
    <property type="entry name" value="Cullin_homology"/>
</dbReference>
<keyword evidence="2" id="KW-1017">Isopeptide bond</keyword>
<dbReference type="Pfam" id="PF10557">
    <property type="entry name" value="Cullin_Nedd8"/>
    <property type="match status" value="1"/>
</dbReference>
<dbReference type="InterPro" id="IPR045093">
    <property type="entry name" value="Cullin"/>
</dbReference>
<evidence type="ECO:0000256" key="2">
    <source>
        <dbReference type="ARBA" id="ARBA00022499"/>
    </source>
</evidence>
<proteinExistence type="inferred from homology"/>
<dbReference type="Gene3D" id="1.20.1310.10">
    <property type="entry name" value="Cullin Repeats"/>
    <property type="match status" value="4"/>
</dbReference>
<dbReference type="AlphaFoldDB" id="A0A2G5TTX9"/>
<name>A0A2G5TTX9_9PELO</name>
<gene>
    <name evidence="8" type="primary">Cnig_chr_V.g21900</name>
    <name evidence="8" type="ORF">B9Z55_021900</name>
</gene>
<keyword evidence="4" id="KW-0832">Ubl conjugation</keyword>
<dbReference type="GO" id="GO:0006511">
    <property type="term" value="P:ubiquitin-dependent protein catabolic process"/>
    <property type="evidence" value="ECO:0007669"/>
    <property type="project" value="InterPro"/>
</dbReference>